<reference evidence="3 5" key="4">
    <citation type="submission" date="2021-03" db="EMBL/GenBank/DDBJ databases">
        <title>Clinical course, treatment and visual outcome of an outbreak of Burkholderia contaminans endophthalmitis following cataract surgery.</title>
        <authorList>
            <person name="Lind C."/>
            <person name="Olsen K."/>
            <person name="Angelsen N.K."/>
            <person name="Krefting E.A."/>
            <person name="Fossen K."/>
            <person name="Gravningen K."/>
            <person name="Depoorter E."/>
            <person name="Vandamme P."/>
            <person name="Bertelsen G."/>
        </authorList>
    </citation>
    <scope>NUCLEOTIDE SEQUENCE [LARGE SCALE GENOMIC DNA]</scope>
    <source>
        <strain evidence="3 5">51242556</strain>
    </source>
</reference>
<keyword evidence="5" id="KW-1185">Reference proteome</keyword>
<dbReference type="EMBL" id="CP090643">
    <property type="protein sequence ID" value="WFN23693.1"/>
    <property type="molecule type" value="Genomic_DNA"/>
</dbReference>
<evidence type="ECO:0000313" key="6">
    <source>
        <dbReference type="Proteomes" id="UP001220209"/>
    </source>
</evidence>
<reference evidence="4 6" key="5">
    <citation type="submission" date="2021-12" db="EMBL/GenBank/DDBJ databases">
        <title>Genomic and phenotypic characterization of three Burkholderia contaminans isolates recovered from different sources.</title>
        <authorList>
            <person name="Lopez De Volder A."/>
            <person name="Fan Y."/>
            <person name="Nunvar J."/>
            <person name="Herrera T."/>
            <person name="Timp W."/>
            <person name="Degrossi J."/>
        </authorList>
    </citation>
    <scope>NUCLEOTIDE SEQUENCE [LARGE SCALE GENOMIC DNA]</scope>
    <source>
        <strain evidence="4 6">LMG 23361</strain>
        <plasmid evidence="4 6">unnamed1</plasmid>
    </source>
</reference>
<dbReference type="OrthoDB" id="9134510at2"/>
<evidence type="ECO:0000313" key="2">
    <source>
        <dbReference type="EMBL" id="MBK1932000.1"/>
    </source>
</evidence>
<evidence type="ECO:0000313" key="3">
    <source>
        <dbReference type="EMBL" id="MBO1832789.1"/>
    </source>
</evidence>
<dbReference type="EMBL" id="JAENIB010000007">
    <property type="protein sequence ID" value="MBK1932000.1"/>
    <property type="molecule type" value="Genomic_DNA"/>
</dbReference>
<reference evidence="1" key="2">
    <citation type="journal article" date="2017" name="Genome Announc.">
        <title>High-Quality Draft Genome Sequence of Burkholderia contaminans CH-1, a Gram-Negative Bacterium That Metabolizes 2-Azahypoxanthine, a Plant Growth-Regulating Compound.</title>
        <authorList>
            <person name="Choi J.-H."/>
            <person name="Sugiura H."/>
            <person name="Moriuchi R."/>
            <person name="Kawagishi H."/>
            <person name="Dohra H."/>
        </authorList>
    </citation>
    <scope>NUCLEOTIDE SEQUENCE</scope>
    <source>
        <strain evidence="1">CH-1</strain>
        <plasmid evidence="1">pBC453</plasmid>
    </source>
</reference>
<dbReference type="EMBL" id="AP018360">
    <property type="protein sequence ID" value="BBA45450.1"/>
    <property type="molecule type" value="Genomic_DNA"/>
</dbReference>
<evidence type="ECO:0000313" key="1">
    <source>
        <dbReference type="EMBL" id="BBA45450.1"/>
    </source>
</evidence>
<dbReference type="EMBL" id="JAGEMX010000009">
    <property type="protein sequence ID" value="MBO1832789.1"/>
    <property type="molecule type" value="Genomic_DNA"/>
</dbReference>
<protein>
    <recommendedName>
        <fullName evidence="7">Type II toxin-antitoxin system PemK/MazF family toxin</fullName>
    </recommendedName>
</protein>
<dbReference type="AlphaFoldDB" id="A0A250LLQ5"/>
<dbReference type="Proteomes" id="UP000664048">
    <property type="component" value="Unassembled WGS sequence"/>
</dbReference>
<reference evidence="1" key="1">
    <citation type="journal article" date="2016" name="Biosci. Biotechnol. Biochem.">
        <title>Bioconversion of AHX to AOH by resting cells of Burkholderia contaminans CH-1.</title>
        <authorList>
            <person name="Choi J.H."/>
            <person name="Kikuchi A."/>
            <person name="Pumkaeo P."/>
            <person name="Hirai H."/>
            <person name="Tokuyama S."/>
            <person name="Kawagishi H."/>
        </authorList>
    </citation>
    <scope>NUCLEOTIDE SEQUENCE</scope>
    <source>
        <strain evidence="1">CH-1</strain>
        <plasmid evidence="1">pBC453</plasmid>
    </source>
</reference>
<gene>
    <name evidence="1" type="ORF">BCCH1_79610</name>
    <name evidence="3" type="ORF">J4M89_25715</name>
    <name evidence="2" type="ORF">JIN94_19110</name>
    <name evidence="4" type="ORF">LXE91_39865</name>
</gene>
<sequence length="165" mass="18911">MQASQIARGVVLKCLFPYDNDPHQPGPKPHYCLVADIPFSVGDQHYVAVAYGTSKLDENLLRAHRGLILSVDSAHLKGSALPGPVSHFVLDHVALLPLHEDWIYSDFRARFDFMREEQRRNDRERQRLYETFLLAERQMLAATDELLETFDRTQLIGLPQGKTLR</sequence>
<evidence type="ECO:0000313" key="5">
    <source>
        <dbReference type="Proteomes" id="UP000664048"/>
    </source>
</evidence>
<name>A0A250LLQ5_9BURK</name>
<proteinExistence type="predicted"/>
<dbReference type="Proteomes" id="UP001220209">
    <property type="component" value="Plasmid unnamed1"/>
</dbReference>
<geneLocation type="plasmid" evidence="4 6">
    <name>unnamed1</name>
</geneLocation>
<dbReference type="Proteomes" id="UP000611459">
    <property type="component" value="Unassembled WGS sequence"/>
</dbReference>
<evidence type="ECO:0008006" key="7">
    <source>
        <dbReference type="Google" id="ProtNLM"/>
    </source>
</evidence>
<geneLocation type="plasmid" evidence="1">
    <name>pBC453</name>
</geneLocation>
<keyword evidence="1" id="KW-0614">Plasmid</keyword>
<evidence type="ECO:0000313" key="4">
    <source>
        <dbReference type="EMBL" id="WFN23693.1"/>
    </source>
</evidence>
<organism evidence="1">
    <name type="scientific">Burkholderia contaminans</name>
    <dbReference type="NCBI Taxonomy" id="488447"/>
    <lineage>
        <taxon>Bacteria</taxon>
        <taxon>Pseudomonadati</taxon>
        <taxon>Pseudomonadota</taxon>
        <taxon>Betaproteobacteria</taxon>
        <taxon>Burkholderiales</taxon>
        <taxon>Burkholderiaceae</taxon>
        <taxon>Burkholderia</taxon>
        <taxon>Burkholderia cepacia complex</taxon>
    </lineage>
</organism>
<accession>A0A250LLQ5</accession>
<reference evidence="2" key="3">
    <citation type="submission" date="2021-01" db="EMBL/GenBank/DDBJ databases">
        <title>Outbreak of Burkholderia contaminns endophthalmitis traced to a clinical ventilation system.</title>
        <authorList>
            <person name="Lipuma J."/>
            <person name="Spilker T."/>
            <person name="Kratholm J."/>
        </authorList>
    </citation>
    <scope>NUCLEOTIDE SEQUENCE</scope>
    <source>
        <strain evidence="2">HI4954</strain>
    </source>
</reference>
<dbReference type="RefSeq" id="WP_077234754.1">
    <property type="nucleotide sequence ID" value="NZ_AP018360.1"/>
</dbReference>